<dbReference type="InterPro" id="IPR019155">
    <property type="entry name" value="CLEC16A/TT9_N"/>
</dbReference>
<keyword evidence="1" id="KW-0072">Autophagy</keyword>
<feature type="compositionally biased region" description="Polar residues" evidence="2">
    <location>
        <begin position="507"/>
        <end position="517"/>
    </location>
</feature>
<evidence type="ECO:0000313" key="4">
    <source>
        <dbReference type="EMBL" id="CAL5219000.1"/>
    </source>
</evidence>
<gene>
    <name evidence="4" type="primary">g755</name>
    <name evidence="4" type="ORF">VP750_LOCUS659</name>
</gene>
<proteinExistence type="predicted"/>
<dbReference type="InterPro" id="IPR016024">
    <property type="entry name" value="ARM-type_fold"/>
</dbReference>
<evidence type="ECO:0000256" key="2">
    <source>
        <dbReference type="SAM" id="MobiDB-lite"/>
    </source>
</evidence>
<sequence>MSKKQGFWANLLGIQPERERFSLEELKHLHDVLQQNATVTDNNKELVVETLRSIAELMIWGDQHDPRYFDYFAENNLIHHFAKFLEQKGNRRGDVAKQVLQTLSILIQNIRSTTAIFYLFSNNVVNEIVAMRFDFEDDEVLGYFINLLKTISLKFNASTVQFFFQDDGERSSFPLYTEAVKFINHRDGMVRAAVRTLTLNVYSIRDPSVQAFIVSKPASNYFNELAIFVAEQCQALDKQLPKLDEGSSASAFSMENVLAEVEDLLSYCNDILCTGETFLTQLLLQRLCEAFVKPVLLQPLRQREDTPDKLAEQPMSPPTSRLADRGKVSTLAALSIFERLLHVITHARLVNLLASAVLLNASDSMAPPARTFRGHHAAADDMQPSLSQRSMSPRGQTVGILPGSYKDHFLVGLRSKDVAVSAAAVRVLCGLLHNKSVDPEVLDAAGLLPHRRRKNKELLEELTRDASMGRGPGQGPTSASEPEAAVLEHRQHSNSHASPSRAAENHASPSKSTQRSAGSADALPGSGNSSPQHSRQGGSDYVDALCALLLLQALPSSALWGIGWLLLQIFGLRKAGTHMSEMQQQVLQSAVGRAQREMQNEIQGTWCDALACLLALEWPRARKHLLTPVPQSTSVVVQAWMQACHISKIAQRGWAMATLPDLTNGWQAGAPTSAMLAMRTHHAVQRFACLACLQQGLLQGTIGEKCPLGDLSEEAMKEREVREGLEVELHRRLPCSVSFTRGQERSVHFAIVGLPQGHSGVAGGGRVDFTDNPGELLQASPSIVLADHGPQADTGRVLSVAPLMGATAASDAGHARWLHVKVRPPARGLLKAARKTSIGSMRNQMQKQLVDGHWILAFRDAAAAQQAARMVTELSANLRQHLADVMAPFLRGEEAIGVSEQ</sequence>
<dbReference type="PANTHER" id="PTHR21481">
    <property type="entry name" value="PROTEIN CLEC16A"/>
    <property type="match status" value="1"/>
</dbReference>
<keyword evidence="5" id="KW-1185">Reference proteome</keyword>
<accession>A0ABP1FK77</accession>
<evidence type="ECO:0000259" key="3">
    <source>
        <dbReference type="Pfam" id="PF09758"/>
    </source>
</evidence>
<protein>
    <submittedName>
        <fullName evidence="4">G755 protein</fullName>
    </submittedName>
</protein>
<dbReference type="InterPro" id="IPR039272">
    <property type="entry name" value="CLEC16A/TT9"/>
</dbReference>
<feature type="region of interest" description="Disordered" evidence="2">
    <location>
        <begin position="303"/>
        <end position="324"/>
    </location>
</feature>
<comment type="caution">
    <text evidence="4">The sequence shown here is derived from an EMBL/GenBank/DDBJ whole genome shotgun (WGS) entry which is preliminary data.</text>
</comment>
<feature type="compositionally biased region" description="Polar residues" evidence="2">
    <location>
        <begin position="526"/>
        <end position="537"/>
    </location>
</feature>
<dbReference type="PANTHER" id="PTHR21481:SF0">
    <property type="entry name" value="PROTEIN CLEC16A"/>
    <property type="match status" value="1"/>
</dbReference>
<organism evidence="4 5">
    <name type="scientific">Coccomyxa viridis</name>
    <dbReference type="NCBI Taxonomy" id="1274662"/>
    <lineage>
        <taxon>Eukaryota</taxon>
        <taxon>Viridiplantae</taxon>
        <taxon>Chlorophyta</taxon>
        <taxon>core chlorophytes</taxon>
        <taxon>Trebouxiophyceae</taxon>
        <taxon>Trebouxiophyceae incertae sedis</taxon>
        <taxon>Coccomyxaceae</taxon>
        <taxon>Coccomyxa</taxon>
    </lineage>
</organism>
<name>A0ABP1FK77_9CHLO</name>
<dbReference type="Pfam" id="PF09758">
    <property type="entry name" value="FPL"/>
    <property type="match status" value="1"/>
</dbReference>
<evidence type="ECO:0000313" key="5">
    <source>
        <dbReference type="Proteomes" id="UP001497392"/>
    </source>
</evidence>
<dbReference type="EMBL" id="CAXHTA020000002">
    <property type="protein sequence ID" value="CAL5219000.1"/>
    <property type="molecule type" value="Genomic_DNA"/>
</dbReference>
<reference evidence="4 5" key="1">
    <citation type="submission" date="2024-06" db="EMBL/GenBank/DDBJ databases">
        <authorList>
            <person name="Kraege A."/>
            <person name="Thomma B."/>
        </authorList>
    </citation>
    <scope>NUCLEOTIDE SEQUENCE [LARGE SCALE GENOMIC DNA]</scope>
</reference>
<feature type="domain" description="FPL" evidence="3">
    <location>
        <begin position="51"/>
        <end position="202"/>
    </location>
</feature>
<feature type="region of interest" description="Disordered" evidence="2">
    <location>
        <begin position="461"/>
        <end position="537"/>
    </location>
</feature>
<dbReference type="SUPFAM" id="SSF48371">
    <property type="entry name" value="ARM repeat"/>
    <property type="match status" value="1"/>
</dbReference>
<dbReference type="Proteomes" id="UP001497392">
    <property type="component" value="Unassembled WGS sequence"/>
</dbReference>
<evidence type="ECO:0000256" key="1">
    <source>
        <dbReference type="ARBA" id="ARBA00023006"/>
    </source>
</evidence>